<keyword evidence="2" id="KW-1185">Reference proteome</keyword>
<organism evidence="1 2">
    <name type="scientific">Jiangella anatolica</name>
    <dbReference type="NCBI Taxonomy" id="2670374"/>
    <lineage>
        <taxon>Bacteria</taxon>
        <taxon>Bacillati</taxon>
        <taxon>Actinomycetota</taxon>
        <taxon>Actinomycetes</taxon>
        <taxon>Jiangellales</taxon>
        <taxon>Jiangellaceae</taxon>
        <taxon>Jiangella</taxon>
    </lineage>
</organism>
<evidence type="ECO:0000313" key="1">
    <source>
        <dbReference type="EMBL" id="PZF82311.1"/>
    </source>
</evidence>
<name>A0A2W2B4H1_9ACTN</name>
<evidence type="ECO:0000313" key="2">
    <source>
        <dbReference type="Proteomes" id="UP000248764"/>
    </source>
</evidence>
<gene>
    <name evidence="1" type="ORF">C1I92_17500</name>
</gene>
<sequence length="33" mass="3683">TDVVPGLEVIGPVPPFDERMRAIHERAAARRRA</sequence>
<feature type="non-terminal residue" evidence="1">
    <location>
        <position position="1"/>
    </location>
</feature>
<dbReference type="Proteomes" id="UP000248764">
    <property type="component" value="Unassembled WGS sequence"/>
</dbReference>
<comment type="caution">
    <text evidence="1">The sequence shown here is derived from an EMBL/GenBank/DDBJ whole genome shotgun (WGS) entry which is preliminary data.</text>
</comment>
<dbReference type="AlphaFoldDB" id="A0A2W2B4H1"/>
<dbReference type="EMBL" id="POTW01000041">
    <property type="protein sequence ID" value="PZF82311.1"/>
    <property type="molecule type" value="Genomic_DNA"/>
</dbReference>
<proteinExistence type="predicted"/>
<reference evidence="1 2" key="1">
    <citation type="submission" date="2018-01" db="EMBL/GenBank/DDBJ databases">
        <title>Draft genome sequence of Jiangella sp. GTF31.</title>
        <authorList>
            <person name="Sahin N."/>
            <person name="Ay H."/>
            <person name="Saygin H."/>
        </authorList>
    </citation>
    <scope>NUCLEOTIDE SEQUENCE [LARGE SCALE GENOMIC DNA]</scope>
    <source>
        <strain evidence="1 2">GTF31</strain>
    </source>
</reference>
<protein>
    <submittedName>
        <fullName evidence="1">tRNA-specific adenosine deaminase</fullName>
    </submittedName>
</protein>
<accession>A0A2W2B4H1</accession>